<keyword evidence="3" id="KW-1185">Reference proteome</keyword>
<comment type="caution">
    <text evidence="2">The sequence shown here is derived from an EMBL/GenBank/DDBJ whole genome shotgun (WGS) entry which is preliminary data.</text>
</comment>
<dbReference type="InterPro" id="IPR019613">
    <property type="entry name" value="DUF4198"/>
</dbReference>
<reference evidence="2 3" key="1">
    <citation type="submission" date="2019-03" db="EMBL/GenBank/DDBJ databases">
        <title>Genomic Encyclopedia of Type Strains, Phase IV (KMG-IV): sequencing the most valuable type-strain genomes for metagenomic binning, comparative biology and taxonomic classification.</title>
        <authorList>
            <person name="Goeker M."/>
        </authorList>
    </citation>
    <scope>NUCLEOTIDE SEQUENCE [LARGE SCALE GENOMIC DNA]</scope>
    <source>
        <strain evidence="2 3">DSM 16380</strain>
    </source>
</reference>
<dbReference type="AlphaFoldDB" id="A0A4R2NBF5"/>
<dbReference type="EMBL" id="SLXJ01000002">
    <property type="protein sequence ID" value="TCP18463.1"/>
    <property type="molecule type" value="Genomic_DNA"/>
</dbReference>
<proteinExistence type="predicted"/>
<evidence type="ECO:0000313" key="3">
    <source>
        <dbReference type="Proteomes" id="UP000295537"/>
    </source>
</evidence>
<gene>
    <name evidence="2" type="ORF">EV693_102143</name>
</gene>
<name>A0A4R2NBF5_9PAST</name>
<dbReference type="Pfam" id="PF10670">
    <property type="entry name" value="DUF4198"/>
    <property type="match status" value="1"/>
</dbReference>
<accession>A0A4R2NBF5</accession>
<dbReference type="OrthoDB" id="5368503at2"/>
<feature type="signal peptide" evidence="1">
    <location>
        <begin position="1"/>
        <end position="29"/>
    </location>
</feature>
<organism evidence="2 3">
    <name type="scientific">Nicoletella semolina</name>
    <dbReference type="NCBI Taxonomy" id="271160"/>
    <lineage>
        <taxon>Bacteria</taxon>
        <taxon>Pseudomonadati</taxon>
        <taxon>Pseudomonadota</taxon>
        <taxon>Gammaproteobacteria</taxon>
        <taxon>Pasteurellales</taxon>
        <taxon>Pasteurellaceae</taxon>
        <taxon>Nicoletella</taxon>
    </lineage>
</organism>
<evidence type="ECO:0000313" key="2">
    <source>
        <dbReference type="EMBL" id="TCP18463.1"/>
    </source>
</evidence>
<evidence type="ECO:0000256" key="1">
    <source>
        <dbReference type="SAM" id="SignalP"/>
    </source>
</evidence>
<protein>
    <submittedName>
        <fullName evidence="2">Nickel transport protein</fullName>
    </submittedName>
</protein>
<keyword evidence="1" id="KW-0732">Signal</keyword>
<dbReference type="Proteomes" id="UP000295537">
    <property type="component" value="Unassembled WGS sequence"/>
</dbReference>
<feature type="chain" id="PRO_5020189573" evidence="1">
    <location>
        <begin position="30"/>
        <end position="236"/>
    </location>
</feature>
<sequence>MKIVQNTKITIKKAALIWGALLGSNIANAHNIWIEPTTHNAEYVVKFGHTKTEGYPEHKLKEVKLLDSSGDSRPAQVTFKQSEAYFSAPNATMVLMKFDNGVWSKLPNGKYVQKTKKEVPNAEISLNAFKIGKAILVWNAQALVPQHTDYELVPQAVAKAGEPLSILVLKAGQPLAGVKVGLGEDEPFNLSNEQGIALFTPTKGLNKVWAEFSEKTVNNPDYDERSIEYMLTFDAK</sequence>